<keyword evidence="1" id="KW-0472">Membrane</keyword>
<accession>A0A8J7KTW6</accession>
<dbReference type="Proteomes" id="UP000622653">
    <property type="component" value="Unassembled WGS sequence"/>
</dbReference>
<protein>
    <submittedName>
        <fullName evidence="3">DUF418 domain-containing protein</fullName>
    </submittedName>
</protein>
<sequence length="390" mass="44648">MNTEQPVVNQQLMQPSKRIMTLDVLRGLALFGILIANMLHFQSPYIYIDPHTFYNSPIDALTFKWIDILVEGSFYPIFAMLFGYGINMQYEKGLAQNRSTVGLMLRRFSLLMVFGLIHAIFIWSGDILFTYAIYGFLMILIVRIPKRILLILSVALFTVTNVLLYAVTYLIAQTSGAMEEFVDIQQIELAITAYAHGTYLEALQFRVGEWLIYGLLNSVFAGFLIVPLMMFGVVFSKWKLIERGATLWKVWLVFILIFGPLGFYFKALPYLKEPRIDYGILQTAFGGPFVGLFYMGLVVLLMATPLQKILQFLAPVGKMSLTIYIMQSIVATLIFNHYGLGLYGKLDLSTGTWIAFGIFVIQIILANLWLARYERGPLEALWRKWTYRKL</sequence>
<reference evidence="3" key="1">
    <citation type="submission" date="2020-11" db="EMBL/GenBank/DDBJ databases">
        <title>Multidrug resistant novel bacterium Savagea serpentis sp. nov., isolated from the scats of a vine snake (Ahaetulla nasuta).</title>
        <authorList>
            <person name="Venkata Ramana V."/>
            <person name="Vikas Patil S."/>
            <person name="Yogita Lugani V."/>
        </authorList>
    </citation>
    <scope>NUCLEOTIDE SEQUENCE</scope>
    <source>
        <strain evidence="3">SN6</strain>
    </source>
</reference>
<dbReference type="InterPro" id="IPR052529">
    <property type="entry name" value="Bact_Transport_Assoc"/>
</dbReference>
<dbReference type="PANTHER" id="PTHR30590">
    <property type="entry name" value="INNER MEMBRANE PROTEIN"/>
    <property type="match status" value="1"/>
</dbReference>
<evidence type="ECO:0000313" key="3">
    <source>
        <dbReference type="EMBL" id="MBF4501999.1"/>
    </source>
</evidence>
<dbReference type="Pfam" id="PF04235">
    <property type="entry name" value="DUF418"/>
    <property type="match status" value="1"/>
</dbReference>
<feature type="transmembrane region" description="Helical" evidence="1">
    <location>
        <begin position="63"/>
        <end position="84"/>
    </location>
</feature>
<keyword evidence="1" id="KW-1133">Transmembrane helix</keyword>
<dbReference type="AlphaFoldDB" id="A0A8J7KTW6"/>
<feature type="transmembrane region" description="Helical" evidence="1">
    <location>
        <begin position="247"/>
        <end position="265"/>
    </location>
</feature>
<dbReference type="PANTHER" id="PTHR30590:SF2">
    <property type="entry name" value="INNER MEMBRANE PROTEIN"/>
    <property type="match status" value="1"/>
</dbReference>
<evidence type="ECO:0000256" key="1">
    <source>
        <dbReference type="SAM" id="Phobius"/>
    </source>
</evidence>
<feature type="transmembrane region" description="Helical" evidence="1">
    <location>
        <begin position="104"/>
        <end position="121"/>
    </location>
</feature>
<evidence type="ECO:0000259" key="2">
    <source>
        <dbReference type="Pfam" id="PF04235"/>
    </source>
</evidence>
<feature type="transmembrane region" description="Helical" evidence="1">
    <location>
        <begin position="24"/>
        <end position="43"/>
    </location>
</feature>
<feature type="transmembrane region" description="Helical" evidence="1">
    <location>
        <begin position="285"/>
        <end position="304"/>
    </location>
</feature>
<feature type="transmembrane region" description="Helical" evidence="1">
    <location>
        <begin position="316"/>
        <end position="338"/>
    </location>
</feature>
<name>A0A8J7KTW6_9BACL</name>
<keyword evidence="4" id="KW-1185">Reference proteome</keyword>
<dbReference type="RefSeq" id="WP_194563485.1">
    <property type="nucleotide sequence ID" value="NZ_JADKPV010000007.1"/>
</dbReference>
<evidence type="ECO:0000313" key="4">
    <source>
        <dbReference type="Proteomes" id="UP000622653"/>
    </source>
</evidence>
<feature type="transmembrane region" description="Helical" evidence="1">
    <location>
        <begin position="350"/>
        <end position="370"/>
    </location>
</feature>
<keyword evidence="1" id="KW-0812">Transmembrane</keyword>
<feature type="transmembrane region" description="Helical" evidence="1">
    <location>
        <begin position="127"/>
        <end position="144"/>
    </location>
</feature>
<dbReference type="InterPro" id="IPR007349">
    <property type="entry name" value="DUF418"/>
</dbReference>
<gene>
    <name evidence="3" type="ORF">IRY55_11585</name>
</gene>
<feature type="transmembrane region" description="Helical" evidence="1">
    <location>
        <begin position="210"/>
        <end position="235"/>
    </location>
</feature>
<dbReference type="EMBL" id="JADKPV010000007">
    <property type="protein sequence ID" value="MBF4501999.1"/>
    <property type="molecule type" value="Genomic_DNA"/>
</dbReference>
<comment type="caution">
    <text evidence="3">The sequence shown here is derived from an EMBL/GenBank/DDBJ whole genome shotgun (WGS) entry which is preliminary data.</text>
</comment>
<organism evidence="3 4">
    <name type="scientific">Savagea serpentis</name>
    <dbReference type="NCBI Taxonomy" id="2785297"/>
    <lineage>
        <taxon>Bacteria</taxon>
        <taxon>Bacillati</taxon>
        <taxon>Bacillota</taxon>
        <taxon>Bacilli</taxon>
        <taxon>Bacillales</taxon>
        <taxon>Caryophanaceae</taxon>
        <taxon>Savagea</taxon>
    </lineage>
</organism>
<feature type="transmembrane region" description="Helical" evidence="1">
    <location>
        <begin position="149"/>
        <end position="172"/>
    </location>
</feature>
<proteinExistence type="predicted"/>
<feature type="domain" description="DUF418" evidence="2">
    <location>
        <begin position="243"/>
        <end position="389"/>
    </location>
</feature>